<dbReference type="InterPro" id="IPR011057">
    <property type="entry name" value="Mss4-like_sf"/>
</dbReference>
<protein>
    <submittedName>
        <fullName evidence="6">Uncharacterized conserved protein</fullName>
    </submittedName>
</protein>
<dbReference type="AlphaFoldDB" id="A0A1I6MZX9"/>
<dbReference type="Gene3D" id="3.90.1590.10">
    <property type="entry name" value="glutathione-dependent formaldehyde- activating enzyme (gfa)"/>
    <property type="match status" value="1"/>
</dbReference>
<dbReference type="EMBL" id="FOZM01000003">
    <property type="protein sequence ID" value="SFS21151.1"/>
    <property type="molecule type" value="Genomic_DNA"/>
</dbReference>
<dbReference type="RefSeq" id="WP_090209719.1">
    <property type="nucleotide sequence ID" value="NZ_FOZM01000003.1"/>
</dbReference>
<accession>A0A1I6MZX9</accession>
<name>A0A1I6MZX9_9RHOB</name>
<comment type="similarity">
    <text evidence="1">Belongs to the Gfa family.</text>
</comment>
<dbReference type="PANTHER" id="PTHR33337:SF40">
    <property type="entry name" value="CENP-V_GFA DOMAIN-CONTAINING PROTEIN-RELATED"/>
    <property type="match status" value="1"/>
</dbReference>
<dbReference type="Proteomes" id="UP000198926">
    <property type="component" value="Unassembled WGS sequence"/>
</dbReference>
<keyword evidence="4" id="KW-0456">Lyase</keyword>
<keyword evidence="2" id="KW-0479">Metal-binding</keyword>
<evidence type="ECO:0000313" key="6">
    <source>
        <dbReference type="EMBL" id="SFS21151.1"/>
    </source>
</evidence>
<evidence type="ECO:0000256" key="3">
    <source>
        <dbReference type="ARBA" id="ARBA00022833"/>
    </source>
</evidence>
<evidence type="ECO:0000259" key="5">
    <source>
        <dbReference type="PROSITE" id="PS51891"/>
    </source>
</evidence>
<evidence type="ECO:0000313" key="7">
    <source>
        <dbReference type="Proteomes" id="UP000198926"/>
    </source>
</evidence>
<proteinExistence type="inferred from homology"/>
<sequence length="127" mass="14018">MITGQCECGAVAYEADKISETASFCHCTQCRRTSGHYWSAVMAPLDGFRLTQERGLAWYASSDWAKRGFCNACGSSLFYQLKGEDAINIAAGTLDDSSGVKPGKHIFCKDRGLYYDLPNDAPHIEKY</sequence>
<dbReference type="PANTHER" id="PTHR33337">
    <property type="entry name" value="GFA DOMAIN-CONTAINING PROTEIN"/>
    <property type="match status" value="1"/>
</dbReference>
<organism evidence="6 7">
    <name type="scientific">Yoonia litorea</name>
    <dbReference type="NCBI Taxonomy" id="1123755"/>
    <lineage>
        <taxon>Bacteria</taxon>
        <taxon>Pseudomonadati</taxon>
        <taxon>Pseudomonadota</taxon>
        <taxon>Alphaproteobacteria</taxon>
        <taxon>Rhodobacterales</taxon>
        <taxon>Paracoccaceae</taxon>
        <taxon>Yoonia</taxon>
    </lineage>
</organism>
<dbReference type="PROSITE" id="PS51891">
    <property type="entry name" value="CENP_V_GFA"/>
    <property type="match status" value="1"/>
</dbReference>
<dbReference type="GO" id="GO:0016846">
    <property type="term" value="F:carbon-sulfur lyase activity"/>
    <property type="evidence" value="ECO:0007669"/>
    <property type="project" value="InterPro"/>
</dbReference>
<reference evidence="6 7" key="1">
    <citation type="submission" date="2016-10" db="EMBL/GenBank/DDBJ databases">
        <authorList>
            <person name="de Groot N.N."/>
        </authorList>
    </citation>
    <scope>NUCLEOTIDE SEQUENCE [LARGE SCALE GENOMIC DNA]</scope>
    <source>
        <strain evidence="6 7">DSM 29433</strain>
    </source>
</reference>
<evidence type="ECO:0000256" key="2">
    <source>
        <dbReference type="ARBA" id="ARBA00022723"/>
    </source>
</evidence>
<evidence type="ECO:0000256" key="1">
    <source>
        <dbReference type="ARBA" id="ARBA00005495"/>
    </source>
</evidence>
<evidence type="ECO:0000256" key="4">
    <source>
        <dbReference type="ARBA" id="ARBA00023239"/>
    </source>
</evidence>
<keyword evidence="7" id="KW-1185">Reference proteome</keyword>
<gene>
    <name evidence="6" type="ORF">SAMN05444714_2752</name>
</gene>
<dbReference type="Pfam" id="PF04828">
    <property type="entry name" value="GFA"/>
    <property type="match status" value="1"/>
</dbReference>
<dbReference type="InterPro" id="IPR006913">
    <property type="entry name" value="CENP-V/GFA"/>
</dbReference>
<dbReference type="OrthoDB" id="9807246at2"/>
<keyword evidence="3" id="KW-0862">Zinc</keyword>
<feature type="domain" description="CENP-V/GFA" evidence="5">
    <location>
        <begin position="2"/>
        <end position="116"/>
    </location>
</feature>
<dbReference type="SUPFAM" id="SSF51316">
    <property type="entry name" value="Mss4-like"/>
    <property type="match status" value="1"/>
</dbReference>
<dbReference type="STRING" id="1123755.SAMN05444714_2752"/>
<dbReference type="GO" id="GO:0046872">
    <property type="term" value="F:metal ion binding"/>
    <property type="evidence" value="ECO:0007669"/>
    <property type="project" value="UniProtKB-KW"/>
</dbReference>